<keyword evidence="3" id="KW-1185">Reference proteome</keyword>
<dbReference type="AlphaFoldDB" id="A0AAV7RWR1"/>
<reference evidence="2" key="1">
    <citation type="journal article" date="2022" name="bioRxiv">
        <title>Sequencing and chromosome-scale assembly of the giantPleurodeles waltlgenome.</title>
        <authorList>
            <person name="Brown T."/>
            <person name="Elewa A."/>
            <person name="Iarovenko S."/>
            <person name="Subramanian E."/>
            <person name="Araus A.J."/>
            <person name="Petzold A."/>
            <person name="Susuki M."/>
            <person name="Suzuki K.-i.T."/>
            <person name="Hayashi T."/>
            <person name="Toyoda A."/>
            <person name="Oliveira C."/>
            <person name="Osipova E."/>
            <person name="Leigh N.D."/>
            <person name="Simon A."/>
            <person name="Yun M.H."/>
        </authorList>
    </citation>
    <scope>NUCLEOTIDE SEQUENCE</scope>
    <source>
        <strain evidence="2">20211129_DDA</strain>
        <tissue evidence="2">Liver</tissue>
    </source>
</reference>
<sequence>MTRWVHACAAHRGSRGRLSPKAADRARGEYTQRGALQTAPVGGAPSNDAPRRVRRDWLNRGTLGMRVPRLEPGTSRVPLK</sequence>
<dbReference type="Proteomes" id="UP001066276">
    <property type="component" value="Chromosome 5"/>
</dbReference>
<evidence type="ECO:0000313" key="2">
    <source>
        <dbReference type="EMBL" id="KAJ1156774.1"/>
    </source>
</evidence>
<evidence type="ECO:0000256" key="1">
    <source>
        <dbReference type="SAM" id="MobiDB-lite"/>
    </source>
</evidence>
<evidence type="ECO:0000313" key="3">
    <source>
        <dbReference type="Proteomes" id="UP001066276"/>
    </source>
</evidence>
<dbReference type="EMBL" id="JANPWB010000009">
    <property type="protein sequence ID" value="KAJ1156774.1"/>
    <property type="molecule type" value="Genomic_DNA"/>
</dbReference>
<name>A0AAV7RWR1_PLEWA</name>
<gene>
    <name evidence="2" type="ORF">NDU88_009491</name>
</gene>
<organism evidence="2 3">
    <name type="scientific">Pleurodeles waltl</name>
    <name type="common">Iberian ribbed newt</name>
    <dbReference type="NCBI Taxonomy" id="8319"/>
    <lineage>
        <taxon>Eukaryota</taxon>
        <taxon>Metazoa</taxon>
        <taxon>Chordata</taxon>
        <taxon>Craniata</taxon>
        <taxon>Vertebrata</taxon>
        <taxon>Euteleostomi</taxon>
        <taxon>Amphibia</taxon>
        <taxon>Batrachia</taxon>
        <taxon>Caudata</taxon>
        <taxon>Salamandroidea</taxon>
        <taxon>Salamandridae</taxon>
        <taxon>Pleurodelinae</taxon>
        <taxon>Pleurodeles</taxon>
    </lineage>
</organism>
<feature type="region of interest" description="Disordered" evidence="1">
    <location>
        <begin position="1"/>
        <end position="54"/>
    </location>
</feature>
<accession>A0AAV7RWR1</accession>
<protein>
    <submittedName>
        <fullName evidence="2">Uncharacterized protein</fullName>
    </submittedName>
</protein>
<proteinExistence type="predicted"/>
<comment type="caution">
    <text evidence="2">The sequence shown here is derived from an EMBL/GenBank/DDBJ whole genome shotgun (WGS) entry which is preliminary data.</text>
</comment>